<feature type="region of interest" description="Disordered" evidence="2">
    <location>
        <begin position="27"/>
        <end position="47"/>
    </location>
</feature>
<dbReference type="AlphaFoldDB" id="A0A7I4YI83"/>
<evidence type="ECO:0000313" key="6">
    <source>
        <dbReference type="WBParaSite" id="HCON_00099840-00001"/>
    </source>
</evidence>
<dbReference type="OrthoDB" id="5867022at2759"/>
<accession>A0A7I4YI83</accession>
<keyword evidence="1" id="KW-0175">Coiled coil</keyword>
<feature type="domain" description="SXP/RAL-2 family protein Ani s 5-like cation-binding" evidence="4">
    <location>
        <begin position="52"/>
        <end position="158"/>
    </location>
</feature>
<dbReference type="InterPro" id="IPR052823">
    <property type="entry name" value="SXP/RAL-2_related"/>
</dbReference>
<dbReference type="OMA" id="KEFDANM"/>
<feature type="compositionally biased region" description="Basic residues" evidence="2">
    <location>
        <begin position="27"/>
        <end position="39"/>
    </location>
</feature>
<feature type="chain" id="PRO_5029849068" evidence="3">
    <location>
        <begin position="20"/>
        <end position="186"/>
    </location>
</feature>
<dbReference type="InterPro" id="IPR003677">
    <property type="entry name" value="ANIS5_cation-bd"/>
</dbReference>
<name>A0A7I4YI83_HAECO</name>
<evidence type="ECO:0000256" key="3">
    <source>
        <dbReference type="SAM" id="SignalP"/>
    </source>
</evidence>
<keyword evidence="3" id="KW-0732">Signal</keyword>
<protein>
    <submittedName>
        <fullName evidence="6">ANIS5_cation-bd domain-containing protein</fullName>
    </submittedName>
</protein>
<dbReference type="Pfam" id="PF02520">
    <property type="entry name" value="ANIS5_cation-bd"/>
    <property type="match status" value="1"/>
</dbReference>
<sequence>MKTAFIVFILTAVMANGYGRIWGHGGHRDHHHHHHHHHGPPMPPYLRNTSEEARREYRKIMSNDTLTIAQQKKEIEEWAKRNNIEEQVKEFDANMTKHRDEVRKNVTSVINFLSKALEQSSKILDDQNQTRPQMKEKMKQLVATFPEAFNTLKFAFGQYKPERGPHGHKHHGRRIGWLSDEDDSWE</sequence>
<feature type="coiled-coil region" evidence="1">
    <location>
        <begin position="68"/>
        <end position="101"/>
    </location>
</feature>
<feature type="signal peptide" evidence="3">
    <location>
        <begin position="1"/>
        <end position="19"/>
    </location>
</feature>
<evidence type="ECO:0000259" key="4">
    <source>
        <dbReference type="Pfam" id="PF02520"/>
    </source>
</evidence>
<dbReference type="WBParaSite" id="HCON_00099840-00001">
    <property type="protein sequence ID" value="HCON_00099840-00001"/>
    <property type="gene ID" value="HCON_00099840"/>
</dbReference>
<evidence type="ECO:0000256" key="2">
    <source>
        <dbReference type="SAM" id="MobiDB-lite"/>
    </source>
</evidence>
<proteinExistence type="predicted"/>
<dbReference type="PANTHER" id="PTHR21593">
    <property type="entry name" value="PRION-LIKE- Q/N-RICH -DOMAIN-BEARING PROTEIN PROTEIN"/>
    <property type="match status" value="1"/>
</dbReference>
<dbReference type="Proteomes" id="UP000025227">
    <property type="component" value="Unplaced"/>
</dbReference>
<feature type="region of interest" description="Disordered" evidence="2">
    <location>
        <begin position="163"/>
        <end position="186"/>
    </location>
</feature>
<organism evidence="5 6">
    <name type="scientific">Haemonchus contortus</name>
    <name type="common">Barber pole worm</name>
    <dbReference type="NCBI Taxonomy" id="6289"/>
    <lineage>
        <taxon>Eukaryota</taxon>
        <taxon>Metazoa</taxon>
        <taxon>Ecdysozoa</taxon>
        <taxon>Nematoda</taxon>
        <taxon>Chromadorea</taxon>
        <taxon>Rhabditida</taxon>
        <taxon>Rhabditina</taxon>
        <taxon>Rhabditomorpha</taxon>
        <taxon>Strongyloidea</taxon>
        <taxon>Trichostrongylidae</taxon>
        <taxon>Haemonchus</taxon>
    </lineage>
</organism>
<dbReference type="PANTHER" id="PTHR21593:SF36">
    <property type="entry name" value="DUF148 DOMAIN-CONTAINING PROTEIN-RELATED"/>
    <property type="match status" value="1"/>
</dbReference>
<reference evidence="6" key="1">
    <citation type="submission" date="2020-12" db="UniProtKB">
        <authorList>
            <consortium name="WormBaseParasite"/>
        </authorList>
    </citation>
    <scope>IDENTIFICATION</scope>
    <source>
        <strain evidence="6">MHco3</strain>
    </source>
</reference>
<evidence type="ECO:0000313" key="5">
    <source>
        <dbReference type="Proteomes" id="UP000025227"/>
    </source>
</evidence>
<evidence type="ECO:0000256" key="1">
    <source>
        <dbReference type="SAM" id="Coils"/>
    </source>
</evidence>
<keyword evidence="5" id="KW-1185">Reference proteome</keyword>